<feature type="region of interest" description="Disordered" evidence="2">
    <location>
        <begin position="82"/>
        <end position="101"/>
    </location>
</feature>
<dbReference type="GO" id="GO:0000774">
    <property type="term" value="F:adenyl-nucleotide exchange factor activity"/>
    <property type="evidence" value="ECO:0007669"/>
    <property type="project" value="InterPro"/>
</dbReference>
<dbReference type="GO" id="GO:0006457">
    <property type="term" value="P:protein folding"/>
    <property type="evidence" value="ECO:0007669"/>
    <property type="project" value="InterPro"/>
</dbReference>
<evidence type="ECO:0000313" key="4">
    <source>
        <dbReference type="EMBL" id="TWF79789.1"/>
    </source>
</evidence>
<dbReference type="GO" id="GO:0051087">
    <property type="term" value="F:protein-folding chaperone binding"/>
    <property type="evidence" value="ECO:0007669"/>
    <property type="project" value="InterPro"/>
</dbReference>
<proteinExistence type="predicted"/>
<dbReference type="AlphaFoldDB" id="A0A561SY43"/>
<organism evidence="4 5">
    <name type="scientific">Pseudonocardia hierapolitana</name>
    <dbReference type="NCBI Taxonomy" id="1128676"/>
    <lineage>
        <taxon>Bacteria</taxon>
        <taxon>Bacillati</taxon>
        <taxon>Actinomycetota</taxon>
        <taxon>Actinomycetes</taxon>
        <taxon>Pseudonocardiales</taxon>
        <taxon>Pseudonocardiaceae</taxon>
        <taxon>Pseudonocardia</taxon>
    </lineage>
</organism>
<feature type="transmembrane region" description="Helical" evidence="3">
    <location>
        <begin position="7"/>
        <end position="32"/>
    </location>
</feature>
<comment type="caution">
    <text evidence="4">The sequence shown here is derived from an EMBL/GenBank/DDBJ whole genome shotgun (WGS) entry which is preliminary data.</text>
</comment>
<keyword evidence="3" id="KW-0812">Transmembrane</keyword>
<evidence type="ECO:0000256" key="2">
    <source>
        <dbReference type="SAM" id="MobiDB-lite"/>
    </source>
</evidence>
<reference evidence="4 5" key="1">
    <citation type="submission" date="2019-06" db="EMBL/GenBank/DDBJ databases">
        <title>Sequencing the genomes of 1000 actinobacteria strains.</title>
        <authorList>
            <person name="Klenk H.-P."/>
        </authorList>
    </citation>
    <scope>NUCLEOTIDE SEQUENCE [LARGE SCALE GENOMIC DNA]</scope>
    <source>
        <strain evidence="4 5">DSM 45671</strain>
    </source>
</reference>
<dbReference type="EMBL" id="VIWU01000001">
    <property type="protein sequence ID" value="TWF79789.1"/>
    <property type="molecule type" value="Genomic_DNA"/>
</dbReference>
<protein>
    <submittedName>
        <fullName evidence="4">GrpE protein</fullName>
    </submittedName>
</protein>
<accession>A0A561SY43</accession>
<evidence type="ECO:0000313" key="5">
    <source>
        <dbReference type="Proteomes" id="UP000321261"/>
    </source>
</evidence>
<sequence>MNAASRFLAPAAGVGIALLGGSAAFLVSWLMTPVVDPAIVPPPQVPESPWEVPVVTAVTVLTGLLACFVALLVSEASSPSGVPAQIAHPADPPAVVTPPPPDPRLAQRDKAVRELAELVGRLPPEYAWQAANVLRSAGVQQILADGKAFDPEIHSAVGTEPTSEAALHDVVARTVKPGWADRERVVVPARVVVYVDTSQSEVLP</sequence>
<keyword evidence="1" id="KW-0143">Chaperone</keyword>
<keyword evidence="5" id="KW-1185">Reference proteome</keyword>
<keyword evidence="3" id="KW-0472">Membrane</keyword>
<dbReference type="Proteomes" id="UP000321261">
    <property type="component" value="Unassembled WGS sequence"/>
</dbReference>
<feature type="transmembrane region" description="Helical" evidence="3">
    <location>
        <begin position="52"/>
        <end position="73"/>
    </location>
</feature>
<name>A0A561SY43_9PSEU</name>
<dbReference type="SUPFAM" id="SSF51064">
    <property type="entry name" value="Head domain of nucleotide exchange factor GrpE"/>
    <property type="match status" value="1"/>
</dbReference>
<keyword evidence="3" id="KW-1133">Transmembrane helix</keyword>
<dbReference type="Gene3D" id="2.30.22.10">
    <property type="entry name" value="Head domain of nucleotide exchange factor GrpE"/>
    <property type="match status" value="1"/>
</dbReference>
<evidence type="ECO:0000256" key="1">
    <source>
        <dbReference type="ARBA" id="ARBA00023186"/>
    </source>
</evidence>
<feature type="compositionally biased region" description="Pro residues" evidence="2">
    <location>
        <begin position="90"/>
        <end position="101"/>
    </location>
</feature>
<gene>
    <name evidence="4" type="ORF">FHX44_115724</name>
</gene>
<evidence type="ECO:0000256" key="3">
    <source>
        <dbReference type="SAM" id="Phobius"/>
    </source>
</evidence>
<dbReference type="Pfam" id="PF01025">
    <property type="entry name" value="GrpE"/>
    <property type="match status" value="1"/>
</dbReference>
<dbReference type="InterPro" id="IPR009012">
    <property type="entry name" value="GrpE_head"/>
</dbReference>
<dbReference type="InterPro" id="IPR000740">
    <property type="entry name" value="GrpE"/>
</dbReference>
<dbReference type="GO" id="GO:0042803">
    <property type="term" value="F:protein homodimerization activity"/>
    <property type="evidence" value="ECO:0007669"/>
    <property type="project" value="InterPro"/>
</dbReference>